<protein>
    <submittedName>
        <fullName evidence="1">Uncharacterized protein</fullName>
    </submittedName>
</protein>
<organism evidence="1 2">
    <name type="scientific">Streptomonospora nanhaiensis</name>
    <dbReference type="NCBI Taxonomy" id="1323731"/>
    <lineage>
        <taxon>Bacteria</taxon>
        <taxon>Bacillati</taxon>
        <taxon>Actinomycetota</taxon>
        <taxon>Actinomycetes</taxon>
        <taxon>Streptosporangiales</taxon>
        <taxon>Nocardiopsidaceae</taxon>
        <taxon>Streptomonospora</taxon>
    </lineage>
</organism>
<gene>
    <name evidence="1" type="ORF">HNR12_000648</name>
</gene>
<accession>A0A853BID7</accession>
<dbReference type="Proteomes" id="UP000575985">
    <property type="component" value="Unassembled WGS sequence"/>
</dbReference>
<evidence type="ECO:0000313" key="2">
    <source>
        <dbReference type="Proteomes" id="UP000575985"/>
    </source>
</evidence>
<dbReference type="EMBL" id="JACCFO010000001">
    <property type="protein sequence ID" value="NYI94371.1"/>
    <property type="molecule type" value="Genomic_DNA"/>
</dbReference>
<keyword evidence="2" id="KW-1185">Reference proteome</keyword>
<sequence length="86" mass="9542">MSGVYAIRYPDGTIHVPASFADPAGPVIACGMDVLSPGDPGYDFYAAHAVSAEEYEEHRRDDPAESARLRAEFRKWYEARHGRRSA</sequence>
<evidence type="ECO:0000313" key="1">
    <source>
        <dbReference type="EMBL" id="NYI94371.1"/>
    </source>
</evidence>
<reference evidence="1 2" key="1">
    <citation type="submission" date="2020-07" db="EMBL/GenBank/DDBJ databases">
        <title>Sequencing the genomes of 1000 actinobacteria strains.</title>
        <authorList>
            <person name="Klenk H.-P."/>
        </authorList>
    </citation>
    <scope>NUCLEOTIDE SEQUENCE [LARGE SCALE GENOMIC DNA]</scope>
    <source>
        <strain evidence="1 2">DSM 45927</strain>
    </source>
</reference>
<dbReference type="RefSeq" id="WP_179766027.1">
    <property type="nucleotide sequence ID" value="NZ_JACCFO010000001.1"/>
</dbReference>
<proteinExistence type="predicted"/>
<name>A0A853BID7_9ACTN</name>
<dbReference type="AlphaFoldDB" id="A0A853BID7"/>
<comment type="caution">
    <text evidence="1">The sequence shown here is derived from an EMBL/GenBank/DDBJ whole genome shotgun (WGS) entry which is preliminary data.</text>
</comment>